<keyword evidence="3" id="KW-1185">Reference proteome</keyword>
<evidence type="ECO:0000259" key="1">
    <source>
        <dbReference type="Pfam" id="PF01585"/>
    </source>
</evidence>
<proteinExistence type="predicted"/>
<evidence type="ECO:0000313" key="3">
    <source>
        <dbReference type="Proteomes" id="UP001603857"/>
    </source>
</evidence>
<dbReference type="CDD" id="cd00303">
    <property type="entry name" value="retropepsin_like"/>
    <property type="match status" value="1"/>
</dbReference>
<dbReference type="PANTHER" id="PTHR32108:SF9">
    <property type="entry name" value="REVERSE TRANSCRIPTASE RNASE H-LIKE DOMAIN-CONTAINING PROTEIN"/>
    <property type="match status" value="1"/>
</dbReference>
<dbReference type="Pfam" id="PF01585">
    <property type="entry name" value="G-patch"/>
    <property type="match status" value="1"/>
</dbReference>
<comment type="caution">
    <text evidence="2">The sequence shown here is derived from an EMBL/GenBank/DDBJ whole genome shotgun (WGS) entry which is preliminary data.</text>
</comment>
<name>A0ABD1L6T4_9FABA</name>
<organism evidence="2 3">
    <name type="scientific">Flemingia macrophylla</name>
    <dbReference type="NCBI Taxonomy" id="520843"/>
    <lineage>
        <taxon>Eukaryota</taxon>
        <taxon>Viridiplantae</taxon>
        <taxon>Streptophyta</taxon>
        <taxon>Embryophyta</taxon>
        <taxon>Tracheophyta</taxon>
        <taxon>Spermatophyta</taxon>
        <taxon>Magnoliopsida</taxon>
        <taxon>eudicotyledons</taxon>
        <taxon>Gunneridae</taxon>
        <taxon>Pentapetalae</taxon>
        <taxon>rosids</taxon>
        <taxon>fabids</taxon>
        <taxon>Fabales</taxon>
        <taxon>Fabaceae</taxon>
        <taxon>Papilionoideae</taxon>
        <taxon>50 kb inversion clade</taxon>
        <taxon>NPAAA clade</taxon>
        <taxon>indigoferoid/millettioid clade</taxon>
        <taxon>Phaseoleae</taxon>
        <taxon>Flemingia</taxon>
    </lineage>
</organism>
<accession>A0ABD1L6T4</accession>
<evidence type="ECO:0000313" key="2">
    <source>
        <dbReference type="EMBL" id="KAL2319227.1"/>
    </source>
</evidence>
<reference evidence="2 3" key="1">
    <citation type="submission" date="2024-08" db="EMBL/GenBank/DDBJ databases">
        <title>Insights into the chromosomal genome structure of Flemingia macrophylla.</title>
        <authorList>
            <person name="Ding Y."/>
            <person name="Zhao Y."/>
            <person name="Bi W."/>
            <person name="Wu M."/>
            <person name="Zhao G."/>
            <person name="Gong Y."/>
            <person name="Li W."/>
            <person name="Zhang P."/>
        </authorList>
    </citation>
    <scope>NUCLEOTIDE SEQUENCE [LARGE SCALE GENOMIC DNA]</scope>
    <source>
        <strain evidence="2">DYQJB</strain>
        <tissue evidence="2">Leaf</tissue>
    </source>
</reference>
<dbReference type="Gene3D" id="2.40.70.10">
    <property type="entry name" value="Acid Proteases"/>
    <property type="match status" value="1"/>
</dbReference>
<gene>
    <name evidence="2" type="ORF">Fmac_028196</name>
</gene>
<dbReference type="InterPro" id="IPR000467">
    <property type="entry name" value="G_patch_dom"/>
</dbReference>
<dbReference type="AlphaFoldDB" id="A0ABD1L6T4"/>
<dbReference type="InterPro" id="IPR021109">
    <property type="entry name" value="Peptidase_aspartic_dom_sf"/>
</dbReference>
<dbReference type="EMBL" id="JBGMDY010000010">
    <property type="protein sequence ID" value="KAL2319227.1"/>
    <property type="molecule type" value="Genomic_DNA"/>
</dbReference>
<protein>
    <recommendedName>
        <fullName evidence="1">G-patch domain-containing protein</fullName>
    </recommendedName>
</protein>
<dbReference type="Proteomes" id="UP001603857">
    <property type="component" value="Unassembled WGS sequence"/>
</dbReference>
<dbReference type="PANTHER" id="PTHR32108">
    <property type="entry name" value="DNA-DIRECTED RNA POLYMERASE SUBUNIT ALPHA"/>
    <property type="match status" value="1"/>
</dbReference>
<feature type="domain" description="G-patch" evidence="1">
    <location>
        <begin position="120"/>
        <end position="142"/>
    </location>
</feature>
<sequence>MIVRAFDGLRCKVVGEINLPIQVGPTIFNIEFQVMDITPTYSCLLGRPWIHDAKVVPSTLHQKIKFVVGDKLVTIQAEDDMIINKPLTIPYVDTAEMAMETTFQALEIANVERVPRDMRTVTQMMVKIGYQPGQGLGKKLSRNCGATSNQGQSKEVRSAILLDVVAISALIIYGTRVVLGYKQTWDLYQVEMPIDKALDTLLRLGLATENFIYGRRGLLAIPCSEAYDVLRERWNSLLS</sequence>